<accession>A0A2G1UJ17</accession>
<dbReference type="SUPFAM" id="SSF53756">
    <property type="entry name" value="UDP-Glycosyltransferase/glycogen phosphorylase"/>
    <property type="match status" value="1"/>
</dbReference>
<protein>
    <recommendedName>
        <fullName evidence="1">Glycosyl transferase family 1 domain-containing protein</fullName>
    </recommendedName>
</protein>
<gene>
    <name evidence="2" type="ORF">CLH61_14180</name>
</gene>
<dbReference type="InterPro" id="IPR001296">
    <property type="entry name" value="Glyco_trans_1"/>
</dbReference>
<keyword evidence="3" id="KW-1185">Reference proteome</keyword>
<organism evidence="2 3">
    <name type="scientific">Marinobacter profundi</name>
    <dbReference type="NCBI Taxonomy" id="2666256"/>
    <lineage>
        <taxon>Bacteria</taxon>
        <taxon>Pseudomonadati</taxon>
        <taxon>Pseudomonadota</taxon>
        <taxon>Gammaproteobacteria</taxon>
        <taxon>Pseudomonadales</taxon>
        <taxon>Marinobacteraceae</taxon>
        <taxon>Marinobacter</taxon>
    </lineage>
</organism>
<evidence type="ECO:0000259" key="1">
    <source>
        <dbReference type="Pfam" id="PF00534"/>
    </source>
</evidence>
<dbReference type="PANTHER" id="PTHR45947:SF3">
    <property type="entry name" value="SULFOQUINOVOSYL TRANSFERASE SQD2"/>
    <property type="match status" value="1"/>
</dbReference>
<dbReference type="Gene3D" id="3.40.50.2000">
    <property type="entry name" value="Glycogen Phosphorylase B"/>
    <property type="match status" value="2"/>
</dbReference>
<dbReference type="CDD" id="cd03801">
    <property type="entry name" value="GT4_PimA-like"/>
    <property type="match status" value="1"/>
</dbReference>
<dbReference type="RefSeq" id="WP_099615407.1">
    <property type="nucleotide sequence ID" value="NZ_KZ319373.1"/>
</dbReference>
<dbReference type="AlphaFoldDB" id="A0A2G1UJ17"/>
<proteinExistence type="predicted"/>
<evidence type="ECO:0000313" key="3">
    <source>
        <dbReference type="Proteomes" id="UP000231409"/>
    </source>
</evidence>
<name>A0A2G1UJ17_9GAMM</name>
<reference evidence="2 3" key="1">
    <citation type="submission" date="2017-09" db="EMBL/GenBank/DDBJ databases">
        <title>The draft genome sequences of Marinobacter sp. PWS21.</title>
        <authorList>
            <person name="Cao J."/>
        </authorList>
    </citation>
    <scope>NUCLEOTIDE SEQUENCE [LARGE SCALE GENOMIC DNA]</scope>
    <source>
        <strain evidence="2 3">PWS21</strain>
    </source>
</reference>
<dbReference type="GO" id="GO:0016757">
    <property type="term" value="F:glycosyltransferase activity"/>
    <property type="evidence" value="ECO:0007669"/>
    <property type="project" value="InterPro"/>
</dbReference>
<dbReference type="PANTHER" id="PTHR45947">
    <property type="entry name" value="SULFOQUINOVOSYL TRANSFERASE SQD2"/>
    <property type="match status" value="1"/>
</dbReference>
<dbReference type="InterPro" id="IPR050194">
    <property type="entry name" value="Glycosyltransferase_grp1"/>
</dbReference>
<dbReference type="Pfam" id="PF00534">
    <property type="entry name" value="Glycos_transf_1"/>
    <property type="match status" value="1"/>
</dbReference>
<evidence type="ECO:0000313" key="2">
    <source>
        <dbReference type="EMBL" id="PHQ14455.1"/>
    </source>
</evidence>
<dbReference type="EMBL" id="NTFH01000010">
    <property type="protein sequence ID" value="PHQ14455.1"/>
    <property type="molecule type" value="Genomic_DNA"/>
</dbReference>
<sequence>MDIWFWQLIISPHMANLAKSLSELGHGVTFVAEREMSADRAGQGWTVPDVGGSKIVLATDQETAVSLVKAAPPEAVHICQGVRANGVVGPAQQALKDLGRRQFVNLETVDDTGWQGFIKRAVYERLFQKLSPHLSGVLANGKNTRDWLIDRGVPAEKVFPFAYFLPETAPKPSITQRERSDRYRVLFVGQFIERKRLDLLITAMSRIDSENVELAVVGSGPLEGQLRQLAEDTLPERVEWIGSLPMDDVRVQMAAADCLVLPSRHDGWGAVVSEALMSGTPAICSDACGSAVVAEASGYGGVFKSGSIDDLVDLLNAKIREGRLSEQQTLELAEWARCVGGKKGARYLTDIIRSTDGVTELPQPPWMHHSLSDCRH</sequence>
<dbReference type="Proteomes" id="UP000231409">
    <property type="component" value="Unassembled WGS sequence"/>
</dbReference>
<feature type="domain" description="Glycosyl transferase family 1" evidence="1">
    <location>
        <begin position="178"/>
        <end position="324"/>
    </location>
</feature>
<comment type="caution">
    <text evidence="2">The sequence shown here is derived from an EMBL/GenBank/DDBJ whole genome shotgun (WGS) entry which is preliminary data.</text>
</comment>